<reference evidence="2 3" key="1">
    <citation type="submission" date="2022-10" db="EMBL/GenBank/DDBJ databases">
        <title>Paucibacter sp. hw1 Genome sequencing.</title>
        <authorList>
            <person name="Park S."/>
        </authorList>
    </citation>
    <scope>NUCLEOTIDE SEQUENCE [LARGE SCALE GENOMIC DNA]</scope>
    <source>
        <strain evidence="3">hw1</strain>
    </source>
</reference>
<organism evidence="2 3">
    <name type="scientific">Roseateles albus</name>
    <dbReference type="NCBI Taxonomy" id="2987525"/>
    <lineage>
        <taxon>Bacteria</taxon>
        <taxon>Pseudomonadati</taxon>
        <taxon>Pseudomonadota</taxon>
        <taxon>Betaproteobacteria</taxon>
        <taxon>Burkholderiales</taxon>
        <taxon>Sphaerotilaceae</taxon>
        <taxon>Roseateles</taxon>
    </lineage>
</organism>
<dbReference type="NCBIfam" id="TIGR02523">
    <property type="entry name" value="type_IV_pilV"/>
    <property type="match status" value="1"/>
</dbReference>
<name>A0ABT5KDP7_9BURK</name>
<proteinExistence type="predicted"/>
<sequence length="168" mass="17087">MTRQTLHQSSAAAGCSGFMLLEVLVALLIFALGVLGLVGLQANAVKQSGQAKYRADATLLANEMIGTMWVSNRSFAALTAGFGSAAGGAQYTAWKARVAAALPGAATYPPLVTIAQVNPLPALVGGGASAPAVGLTPSNRVTITLRWKSPSDPSGDPPSNLIVVTEIK</sequence>
<dbReference type="RefSeq" id="WP_273599863.1">
    <property type="nucleotide sequence ID" value="NZ_JAQQXT010000004.1"/>
</dbReference>
<keyword evidence="3" id="KW-1185">Reference proteome</keyword>
<feature type="transmembrane region" description="Helical" evidence="1">
    <location>
        <begin position="12"/>
        <end position="40"/>
    </location>
</feature>
<evidence type="ECO:0000313" key="3">
    <source>
        <dbReference type="Proteomes" id="UP001221189"/>
    </source>
</evidence>
<keyword evidence="1" id="KW-1133">Transmembrane helix</keyword>
<comment type="caution">
    <text evidence="2">The sequence shown here is derived from an EMBL/GenBank/DDBJ whole genome shotgun (WGS) entry which is preliminary data.</text>
</comment>
<keyword evidence="1" id="KW-0812">Transmembrane</keyword>
<dbReference type="Proteomes" id="UP001221189">
    <property type="component" value="Unassembled WGS sequence"/>
</dbReference>
<keyword evidence="1" id="KW-0472">Membrane</keyword>
<evidence type="ECO:0000313" key="2">
    <source>
        <dbReference type="EMBL" id="MDC8771584.1"/>
    </source>
</evidence>
<dbReference type="InterPro" id="IPR013362">
    <property type="entry name" value="Pilus_4_PilV"/>
</dbReference>
<evidence type="ECO:0000256" key="1">
    <source>
        <dbReference type="SAM" id="Phobius"/>
    </source>
</evidence>
<gene>
    <name evidence="2" type="primary">pilV</name>
    <name evidence="2" type="ORF">PRZ03_08355</name>
</gene>
<dbReference type="EMBL" id="JAQQXT010000004">
    <property type="protein sequence ID" value="MDC8771584.1"/>
    <property type="molecule type" value="Genomic_DNA"/>
</dbReference>
<dbReference type="PROSITE" id="PS51257">
    <property type="entry name" value="PROKAR_LIPOPROTEIN"/>
    <property type="match status" value="1"/>
</dbReference>
<accession>A0ABT5KDP7</accession>
<protein>
    <submittedName>
        <fullName evidence="2">Type IV pilus modification protein PilV</fullName>
    </submittedName>
</protein>